<dbReference type="GO" id="GO:0005634">
    <property type="term" value="C:nucleus"/>
    <property type="evidence" value="ECO:0007669"/>
    <property type="project" value="UniProtKB-ARBA"/>
</dbReference>
<dbReference type="Gene3D" id="3.30.60.60">
    <property type="entry name" value="N-acetyl transferase-like"/>
    <property type="match status" value="1"/>
</dbReference>
<sequence>MTNRREPTDSMETAALRVVDNSIERSHDPLRCGVLVSIRTAVRVQQSTPTLPLNDARQLLRSIFKQSFTTNVNYLKRRFSSGDLSSEFDDEAEGQAPPTATAPQQQAPPAQQAAAGAAATQQQQQGDLSLNLRPNSRTTSAPSSPAKTRESLLQRVQSLTGQAQERGAAILSAVPVASIRPSYNKERCFTLLVIDDQNTDWSKYFRGKRLHGDYDIRVEQAEFRELSLTASADTGTMVSMAVFRNGTKVARSFKPDFVLIRQNLRDAGEDYKNLLLGFKFGGVPSINSINAIYNFQDKPWVFAHLLQIQHRLGKDNFPLIDQVYYPNARDMQLSSSRYPVVFKVGHAHSGLGKVKVETPSDFQDMASVVSVAGTYCTTEPFVDAKYDIHIQKIGQNYKAFMRKSISGNWKTNMGSAMLEQIQMTDRYKSWIDGVSEMYGGLDICALEVVVGKDGREFVIEVNDSALSLMGDTQEEDRRHIADLVVFRMQNSTRPANQGPPQQPPPKLPNLPSAGAIAPPIPQRSSVSSQGAMSPNEERAALGLSTDLPASTSPGREPVQRRDSQASQTSNISSVSGQRDGNRPAFGRQGSQQQQQPQDDNEDTMKNLRKTFAGIFGEIPIVRQNLREKPPTEMMQRRVSNANESKTAEAAPPAQRHLAVQSPQGKAPESTDNTDSDSVEEMPLDIGNNYLVRRADNKWHPAEIIQLRFNETESCYEYYVHYEGLNRRLDEWVPKDRIMNSKFQMTDKEQVNVSDSIEDQTGRKVTRNQKRRHDEINHVQKTYEEMDPTTAALEKEHEAITKVKYIDRIQFGKYEIDTWYFSPYPEEYGKQSKLYHMSECTSRQPPGKEIYRKGPLSVFEVDGKDLKIYCQNLCLLAKLFLDHKTLYFDVEPFLFYILCDVDKHGAHLVGYFSKEKESPDGNNVACILTLPPFQRKGFGKLLIAFSYELSKREKLVGSPEKPLSDLGKLSYRSYWSWVLLEILRDFRGTLSIKDLSEMTSITQTDIISTLQAMNMVKYWKGQHVICVTPKLVDEHVRSNHYKRPRLMVDTSCLSWTPPYKAPPAKMAKK</sequence>
<evidence type="ECO:0000256" key="11">
    <source>
        <dbReference type="ARBA" id="ARBA00022737"/>
    </source>
</evidence>
<keyword evidence="15" id="KW-0007">Acetylation</keyword>
<feature type="region of interest" description="Disordered" evidence="32">
    <location>
        <begin position="84"/>
        <end position="151"/>
    </location>
</feature>
<dbReference type="InterPro" id="IPR001359">
    <property type="entry name" value="Synapsin"/>
</dbReference>
<evidence type="ECO:0000256" key="16">
    <source>
        <dbReference type="ARBA" id="ARBA00023015"/>
    </source>
</evidence>
<evidence type="ECO:0000256" key="30">
    <source>
        <dbReference type="PIRSR" id="PIRSR602717-51"/>
    </source>
</evidence>
<evidence type="ECO:0000256" key="24">
    <source>
        <dbReference type="ARBA" id="ARBA00023329"/>
    </source>
</evidence>
<dbReference type="GO" id="GO:0007269">
    <property type="term" value="P:neurotransmitter secretion"/>
    <property type="evidence" value="ECO:0007669"/>
    <property type="project" value="InterPro"/>
</dbReference>
<evidence type="ECO:0000256" key="25">
    <source>
        <dbReference type="ARBA" id="ARBA00029646"/>
    </source>
</evidence>
<dbReference type="FunFam" id="3.30.470.20:FF:000011">
    <property type="entry name" value="Synapsin I"/>
    <property type="match status" value="1"/>
</dbReference>
<accession>A0A8S1CUR2</accession>
<dbReference type="Gene3D" id="3.30.1490.20">
    <property type="entry name" value="ATP-grasp fold, A domain"/>
    <property type="match status" value="1"/>
</dbReference>
<feature type="region of interest" description="Disordered" evidence="32">
    <location>
        <begin position="623"/>
        <end position="680"/>
    </location>
</feature>
<evidence type="ECO:0000256" key="4">
    <source>
        <dbReference type="ARBA" id="ARBA00010107"/>
    </source>
</evidence>
<organism evidence="35 36">
    <name type="scientific">Cloeon dipterum</name>
    <dbReference type="NCBI Taxonomy" id="197152"/>
    <lineage>
        <taxon>Eukaryota</taxon>
        <taxon>Metazoa</taxon>
        <taxon>Ecdysozoa</taxon>
        <taxon>Arthropoda</taxon>
        <taxon>Hexapoda</taxon>
        <taxon>Insecta</taxon>
        <taxon>Pterygota</taxon>
        <taxon>Palaeoptera</taxon>
        <taxon>Ephemeroptera</taxon>
        <taxon>Pisciforma</taxon>
        <taxon>Baetidae</taxon>
        <taxon>Cloeon</taxon>
    </lineage>
</organism>
<feature type="domain" description="ATP-grasp" evidence="33">
    <location>
        <begin position="309"/>
        <end position="489"/>
    </location>
</feature>
<evidence type="ECO:0000256" key="7">
    <source>
        <dbReference type="ARBA" id="ARBA00022481"/>
    </source>
</evidence>
<evidence type="ECO:0000259" key="33">
    <source>
        <dbReference type="PROSITE" id="PS50975"/>
    </source>
</evidence>
<evidence type="ECO:0000256" key="3">
    <source>
        <dbReference type="ARBA" id="ARBA00008243"/>
    </source>
</evidence>
<keyword evidence="8" id="KW-0597">Phosphoprotein</keyword>
<dbReference type="Gene3D" id="3.30.470.20">
    <property type="entry name" value="ATP-grasp fold, B domain"/>
    <property type="match status" value="1"/>
</dbReference>
<evidence type="ECO:0000259" key="34">
    <source>
        <dbReference type="PROSITE" id="PS51726"/>
    </source>
</evidence>
<dbReference type="GO" id="GO:0030672">
    <property type="term" value="C:synaptic vesicle membrane"/>
    <property type="evidence" value="ECO:0007669"/>
    <property type="project" value="TreeGrafter"/>
</dbReference>
<keyword evidence="13" id="KW-0862">Zinc</keyword>
<keyword evidence="19" id="KW-0010">Activator</keyword>
<dbReference type="SUPFAM" id="SSF54160">
    <property type="entry name" value="Chromo domain-like"/>
    <property type="match status" value="1"/>
</dbReference>
<evidence type="ECO:0000256" key="20">
    <source>
        <dbReference type="ARBA" id="ARBA00023163"/>
    </source>
</evidence>
<evidence type="ECO:0000256" key="29">
    <source>
        <dbReference type="ARBA" id="ARBA00060129"/>
    </source>
</evidence>
<feature type="compositionally biased region" description="Acidic residues" evidence="32">
    <location>
        <begin position="671"/>
        <end position="680"/>
    </location>
</feature>
<feature type="compositionally biased region" description="Polar residues" evidence="32">
    <location>
        <begin position="564"/>
        <end position="578"/>
    </location>
</feature>
<dbReference type="Pfam" id="PF11717">
    <property type="entry name" value="Tudor-knot"/>
    <property type="match status" value="1"/>
</dbReference>
<feature type="compositionally biased region" description="Low complexity" evidence="32">
    <location>
        <begin position="588"/>
        <end position="597"/>
    </location>
</feature>
<comment type="caution">
    <text evidence="35">The sequence shown here is derived from an EMBL/GenBank/DDBJ whole genome shotgun (WGS) entry which is preliminary data.</text>
</comment>
<evidence type="ECO:0000256" key="13">
    <source>
        <dbReference type="ARBA" id="ARBA00022833"/>
    </source>
</evidence>
<dbReference type="Proteomes" id="UP000494165">
    <property type="component" value="Unassembled WGS sequence"/>
</dbReference>
<dbReference type="GO" id="GO:0003779">
    <property type="term" value="F:actin binding"/>
    <property type="evidence" value="ECO:0007669"/>
    <property type="project" value="UniProtKB-KW"/>
</dbReference>
<evidence type="ECO:0000256" key="5">
    <source>
        <dbReference type="ARBA" id="ARBA00013184"/>
    </source>
</evidence>
<evidence type="ECO:0000256" key="28">
    <source>
        <dbReference type="ARBA" id="ARBA00047787"/>
    </source>
</evidence>
<dbReference type="GO" id="GO:0005794">
    <property type="term" value="C:Golgi apparatus"/>
    <property type="evidence" value="ECO:0007669"/>
    <property type="project" value="UniProtKB-SubCell"/>
</dbReference>
<dbReference type="GO" id="GO:0040029">
    <property type="term" value="P:epigenetic regulation of gene expression"/>
    <property type="evidence" value="ECO:0007669"/>
    <property type="project" value="UniProtKB-ARBA"/>
</dbReference>
<keyword evidence="17" id="KW-0770">Synapse</keyword>
<evidence type="ECO:0000256" key="22">
    <source>
        <dbReference type="ARBA" id="ARBA00023203"/>
    </source>
</evidence>
<dbReference type="Pfam" id="PF02750">
    <property type="entry name" value="Synapsin_C"/>
    <property type="match status" value="1"/>
</dbReference>
<comment type="subcellular location">
    <subcellularLocation>
        <location evidence="1">Cytoplasmic vesicle</location>
        <location evidence="1">Secretory vesicle</location>
    </subcellularLocation>
    <subcellularLocation>
        <location evidence="2">Golgi apparatus</location>
    </subcellularLocation>
    <subcellularLocation>
        <location evidence="26">Presynapse</location>
    </subcellularLocation>
</comment>
<dbReference type="Gene3D" id="2.30.30.140">
    <property type="match status" value="1"/>
</dbReference>
<dbReference type="PANTHER" id="PTHR10841">
    <property type="entry name" value="SYNAPSIN"/>
    <property type="match status" value="1"/>
</dbReference>
<dbReference type="InterPro" id="IPR011761">
    <property type="entry name" value="ATP-grasp"/>
</dbReference>
<dbReference type="FunFam" id="3.40.630.30:FF:000002">
    <property type="entry name" value="Histone acetyltransferase"/>
    <property type="match status" value="1"/>
</dbReference>
<keyword evidence="10" id="KW-0479">Metal-binding</keyword>
<feature type="active site" description="Proton donor/acceptor" evidence="30">
    <location>
        <position position="959"/>
    </location>
</feature>
<evidence type="ECO:0000256" key="26">
    <source>
        <dbReference type="ARBA" id="ARBA00034106"/>
    </source>
</evidence>
<dbReference type="GO" id="GO:0005524">
    <property type="term" value="F:ATP binding"/>
    <property type="evidence" value="ECO:0007669"/>
    <property type="project" value="UniProtKB-UniRule"/>
</dbReference>
<dbReference type="Pfam" id="PF02078">
    <property type="entry name" value="Synapsin"/>
    <property type="match status" value="1"/>
</dbReference>
<dbReference type="InterPro" id="IPR040706">
    <property type="entry name" value="Zf-MYST"/>
</dbReference>
<dbReference type="InterPro" id="IPR019736">
    <property type="entry name" value="Synapsin_P_site"/>
</dbReference>
<protein>
    <recommendedName>
        <fullName evidence="6">Synapsin-1</fullName>
        <ecNumber evidence="5">2.3.1.48</ecNumber>
    </recommendedName>
    <alternativeName>
        <fullName evidence="25">Synapsin I</fullName>
    </alternativeName>
</protein>
<evidence type="ECO:0000313" key="36">
    <source>
        <dbReference type="Proteomes" id="UP000494165"/>
    </source>
</evidence>
<evidence type="ECO:0000256" key="23">
    <source>
        <dbReference type="ARBA" id="ARBA00023273"/>
    </source>
</evidence>
<gene>
    <name evidence="35" type="ORF">CLODIP_2_CD10998</name>
</gene>
<dbReference type="GO" id="GO:0006974">
    <property type="term" value="P:DNA damage response"/>
    <property type="evidence" value="ECO:0007669"/>
    <property type="project" value="UniProtKB-ARBA"/>
</dbReference>
<dbReference type="InterPro" id="IPR016181">
    <property type="entry name" value="Acyl_CoA_acyltransferase"/>
</dbReference>
<comment type="function">
    <text evidence="29">Neuronal phosphoprotein that coats synaptic vesicles, and binds to the cytoskeleton. Acts as a regulator of synaptic vesicles trafficking, involved in the control of neurotransmitter release at the pre-synaptic terminal. Also involved in the regulation of axon outgrowth and synaptogenesis. The complex formed with NOS1 and CAPON proteins is necessary for specific nitric-oxid functions at a presynaptic level.</text>
</comment>
<dbReference type="InterPro" id="IPR036388">
    <property type="entry name" value="WH-like_DNA-bd_sf"/>
</dbReference>
<name>A0A8S1CUR2_9INSE</name>
<comment type="subunit">
    <text evidence="27">Homodimer. Can form oligomers with SYN2. Interacts with CAPON. Forms a ternary complex with NOS1. Isoform Ib interacts with PRNP.</text>
</comment>
<evidence type="ECO:0000256" key="12">
    <source>
        <dbReference type="ARBA" id="ARBA00022771"/>
    </source>
</evidence>
<evidence type="ECO:0000256" key="14">
    <source>
        <dbReference type="ARBA" id="ARBA00022853"/>
    </source>
</evidence>
<dbReference type="GO" id="GO:0010485">
    <property type="term" value="F:histone H4 acetyltransferase activity"/>
    <property type="evidence" value="ECO:0007669"/>
    <property type="project" value="UniProtKB-ARBA"/>
</dbReference>
<evidence type="ECO:0000256" key="21">
    <source>
        <dbReference type="ARBA" id="ARBA00023180"/>
    </source>
</evidence>
<feature type="domain" description="MYST-type HAT" evidence="34">
    <location>
        <begin position="800"/>
        <end position="1056"/>
    </location>
</feature>
<evidence type="ECO:0000256" key="18">
    <source>
        <dbReference type="ARBA" id="ARBA00023034"/>
    </source>
</evidence>
<dbReference type="EC" id="2.3.1.48" evidence="5"/>
<dbReference type="GO" id="GO:0006355">
    <property type="term" value="P:regulation of DNA-templated transcription"/>
    <property type="evidence" value="ECO:0007669"/>
    <property type="project" value="InterPro"/>
</dbReference>
<feature type="compositionally biased region" description="Polar residues" evidence="32">
    <location>
        <begin position="522"/>
        <end position="532"/>
    </location>
</feature>
<keyword evidence="14" id="KW-0156">Chromatin regulator</keyword>
<dbReference type="InterPro" id="IPR016197">
    <property type="entry name" value="Chromo-like_dom_sf"/>
</dbReference>
<dbReference type="InterPro" id="IPR013815">
    <property type="entry name" value="ATP_grasp_subdomain_1"/>
</dbReference>
<comment type="similarity">
    <text evidence="3">Belongs to the synapsin family.</text>
</comment>
<comment type="catalytic activity">
    <reaction evidence="28">
        <text>L-lysyl-[protein] + acetyl-CoA = N(6)-acetyl-L-lysyl-[protein] + CoA + H(+)</text>
        <dbReference type="Rhea" id="RHEA:45948"/>
        <dbReference type="Rhea" id="RHEA-COMP:9752"/>
        <dbReference type="Rhea" id="RHEA-COMP:10731"/>
        <dbReference type="ChEBI" id="CHEBI:15378"/>
        <dbReference type="ChEBI" id="CHEBI:29969"/>
        <dbReference type="ChEBI" id="CHEBI:57287"/>
        <dbReference type="ChEBI" id="CHEBI:57288"/>
        <dbReference type="ChEBI" id="CHEBI:61930"/>
    </reaction>
    <physiologicalReaction direction="left-to-right" evidence="28">
        <dbReference type="Rhea" id="RHEA:45949"/>
    </physiologicalReaction>
</comment>
<dbReference type="Pfam" id="PF17772">
    <property type="entry name" value="zf-MYST"/>
    <property type="match status" value="1"/>
</dbReference>
<keyword evidence="24" id="KW-0968">Cytoplasmic vesicle</keyword>
<dbReference type="GO" id="GO:0008270">
    <property type="term" value="F:zinc ion binding"/>
    <property type="evidence" value="ECO:0007669"/>
    <property type="project" value="UniProtKB-KW"/>
</dbReference>
<keyword evidence="31" id="KW-0547">Nucleotide-binding</keyword>
<evidence type="ECO:0000256" key="17">
    <source>
        <dbReference type="ARBA" id="ARBA00023018"/>
    </source>
</evidence>
<evidence type="ECO:0000256" key="10">
    <source>
        <dbReference type="ARBA" id="ARBA00022723"/>
    </source>
</evidence>
<keyword evidence="16" id="KW-0805">Transcription regulation</keyword>
<evidence type="ECO:0000256" key="2">
    <source>
        <dbReference type="ARBA" id="ARBA00004555"/>
    </source>
</evidence>
<dbReference type="SMART" id="SM00298">
    <property type="entry name" value="CHROMO"/>
    <property type="match status" value="1"/>
</dbReference>
<keyword evidence="21" id="KW-0325">Glycoprotein</keyword>
<evidence type="ECO:0000256" key="1">
    <source>
        <dbReference type="ARBA" id="ARBA00004398"/>
    </source>
</evidence>
<dbReference type="FunFam" id="1.10.10.10:FF:000022">
    <property type="entry name" value="Histone acetyltransferase"/>
    <property type="match status" value="1"/>
</dbReference>
<dbReference type="InterPro" id="IPR016185">
    <property type="entry name" value="PreATP-grasp_dom_sf"/>
</dbReference>
<dbReference type="PROSITE" id="PS50975">
    <property type="entry name" value="ATP_GRASP"/>
    <property type="match status" value="1"/>
</dbReference>
<dbReference type="OrthoDB" id="787137at2759"/>
<dbReference type="AlphaFoldDB" id="A0A8S1CUR2"/>
<reference evidence="35 36" key="1">
    <citation type="submission" date="2020-04" db="EMBL/GenBank/DDBJ databases">
        <authorList>
            <person name="Alioto T."/>
            <person name="Alioto T."/>
            <person name="Gomez Garrido J."/>
        </authorList>
    </citation>
    <scope>NUCLEOTIDE SEQUENCE [LARGE SCALE GENOMIC DNA]</scope>
</reference>
<dbReference type="FunFam" id="3.40.50.20:FF:000008">
    <property type="entry name" value="Synapsin III"/>
    <property type="match status" value="1"/>
</dbReference>
<dbReference type="FunFam" id="2.30.30.140:FF:000039">
    <property type="entry name" value="Histone acetyltransferase"/>
    <property type="match status" value="1"/>
</dbReference>
<dbReference type="InterPro" id="IPR000953">
    <property type="entry name" value="Chromo/chromo_shadow_dom"/>
</dbReference>
<evidence type="ECO:0000256" key="27">
    <source>
        <dbReference type="ARBA" id="ARBA00046960"/>
    </source>
</evidence>
<feature type="compositionally biased region" description="Polar residues" evidence="32">
    <location>
        <begin position="132"/>
        <end position="146"/>
    </location>
</feature>
<feature type="region of interest" description="Disordered" evidence="32">
    <location>
        <begin position="491"/>
        <end position="601"/>
    </location>
</feature>
<feature type="compositionally biased region" description="Low complexity" evidence="32">
    <location>
        <begin position="94"/>
        <end position="126"/>
    </location>
</feature>
<dbReference type="FunFam" id="3.30.1490.20:FF:000008">
    <property type="entry name" value="Synapsin I"/>
    <property type="match status" value="1"/>
</dbReference>
<keyword evidence="23" id="KW-0966">Cell projection</keyword>
<evidence type="ECO:0000256" key="19">
    <source>
        <dbReference type="ARBA" id="ARBA00023159"/>
    </source>
</evidence>
<comment type="similarity">
    <text evidence="4">Belongs to the MYST (SAS/MOZ) family.</text>
</comment>
<dbReference type="PROSITE" id="PS51726">
    <property type="entry name" value="MYST_HAT"/>
    <property type="match status" value="1"/>
</dbReference>
<dbReference type="InterPro" id="IPR020897">
    <property type="entry name" value="Synapsin_pre-ATP-grasp_dom"/>
</dbReference>
<evidence type="ECO:0000256" key="15">
    <source>
        <dbReference type="ARBA" id="ARBA00022990"/>
    </source>
</evidence>
<dbReference type="Gene3D" id="3.40.630.30">
    <property type="match status" value="1"/>
</dbReference>
<dbReference type="SUPFAM" id="SSF56059">
    <property type="entry name" value="Glutathione synthetase ATP-binding domain-like"/>
    <property type="match status" value="1"/>
</dbReference>
<dbReference type="SUPFAM" id="SSF55729">
    <property type="entry name" value="Acyl-CoA N-acyltransferases (Nat)"/>
    <property type="match status" value="1"/>
</dbReference>
<dbReference type="Gene3D" id="1.10.10.10">
    <property type="entry name" value="Winged helix-like DNA-binding domain superfamily/Winged helix DNA-binding domain"/>
    <property type="match status" value="1"/>
</dbReference>
<dbReference type="Pfam" id="PF10581">
    <property type="entry name" value="Synapsin_N"/>
    <property type="match status" value="1"/>
</dbReference>
<dbReference type="Gene3D" id="3.40.50.20">
    <property type="match status" value="1"/>
</dbReference>
<proteinExistence type="inferred from homology"/>
<dbReference type="InterPro" id="IPR002717">
    <property type="entry name" value="HAT_MYST-type"/>
</dbReference>
<keyword evidence="31" id="KW-0067">ATP-binding</keyword>
<dbReference type="SUPFAM" id="SSF52440">
    <property type="entry name" value="PreATP-grasp domain"/>
    <property type="match status" value="1"/>
</dbReference>
<evidence type="ECO:0000256" key="31">
    <source>
        <dbReference type="PROSITE-ProRule" id="PRU00409"/>
    </source>
</evidence>
<keyword evidence="7" id="KW-0488">Methylation</keyword>
<keyword evidence="9" id="KW-0808">Transferase</keyword>
<keyword evidence="12" id="KW-0863">Zinc-finger</keyword>
<keyword evidence="22" id="KW-0009">Actin-binding</keyword>
<evidence type="ECO:0000313" key="35">
    <source>
        <dbReference type="EMBL" id="CAB3368976.1"/>
    </source>
</evidence>
<dbReference type="InterPro" id="IPR025995">
    <property type="entry name" value="Tudor-knot"/>
</dbReference>
<dbReference type="Pfam" id="PF01853">
    <property type="entry name" value="MOZ_SAS"/>
    <property type="match status" value="1"/>
</dbReference>
<keyword evidence="18" id="KW-0333">Golgi apparatus</keyword>
<evidence type="ECO:0000256" key="32">
    <source>
        <dbReference type="SAM" id="MobiDB-lite"/>
    </source>
</evidence>
<keyword evidence="36" id="KW-1185">Reference proteome</keyword>
<keyword evidence="20" id="KW-0804">Transcription</keyword>
<keyword evidence="11" id="KW-0677">Repeat</keyword>
<evidence type="ECO:0000256" key="9">
    <source>
        <dbReference type="ARBA" id="ARBA00022679"/>
    </source>
</evidence>
<evidence type="ECO:0000256" key="8">
    <source>
        <dbReference type="ARBA" id="ARBA00022553"/>
    </source>
</evidence>
<dbReference type="InterPro" id="IPR020898">
    <property type="entry name" value="Synapsin_ATP-bd_dom"/>
</dbReference>
<dbReference type="EMBL" id="CADEPI010000041">
    <property type="protein sequence ID" value="CAB3368976.1"/>
    <property type="molecule type" value="Genomic_DNA"/>
</dbReference>
<evidence type="ECO:0000256" key="6">
    <source>
        <dbReference type="ARBA" id="ARBA00017852"/>
    </source>
</evidence>
<dbReference type="PANTHER" id="PTHR10841:SF17">
    <property type="entry name" value="SYNAPSIN"/>
    <property type="match status" value="1"/>
</dbReference>
<dbReference type="PRINTS" id="PR01368">
    <property type="entry name" value="SYNAPSIN"/>
</dbReference>
<dbReference type="GO" id="GO:0000123">
    <property type="term" value="C:histone acetyltransferase complex"/>
    <property type="evidence" value="ECO:0007669"/>
    <property type="project" value="UniProtKB-ARBA"/>
</dbReference>